<keyword evidence="3 6" id="KW-0812">Transmembrane</keyword>
<sequence length="160" mass="17549">METNSTSIFEELESQIVLASQGKRFLNYLIDVLVFYGVMMVIGMVFGILGMDAALNFLASDEPGNKLLSSLFSILLYALITGATEAIFKGKTLGKLITGTKAVNEDGSTISAATAFKRGFSRAVPFCAFSALGNPSYPWQDRWTNTYVMDEKRSQMNTIE</sequence>
<feature type="transmembrane region" description="Helical" evidence="6">
    <location>
        <begin position="28"/>
        <end position="49"/>
    </location>
</feature>
<comment type="subcellular location">
    <subcellularLocation>
        <location evidence="1">Cell membrane</location>
        <topology evidence="1">Multi-pass membrane protein</topology>
    </subcellularLocation>
</comment>
<evidence type="ECO:0000256" key="6">
    <source>
        <dbReference type="SAM" id="Phobius"/>
    </source>
</evidence>
<keyword evidence="2" id="KW-1003">Cell membrane</keyword>
<proteinExistence type="predicted"/>
<dbReference type="PANTHER" id="PTHR36115:SF4">
    <property type="entry name" value="MEMBRANE PROTEIN"/>
    <property type="match status" value="1"/>
</dbReference>
<dbReference type="PANTHER" id="PTHR36115">
    <property type="entry name" value="PROLINE-RICH ANTIGEN HOMOLOG-RELATED"/>
    <property type="match status" value="1"/>
</dbReference>
<evidence type="ECO:0000256" key="5">
    <source>
        <dbReference type="ARBA" id="ARBA00023136"/>
    </source>
</evidence>
<evidence type="ECO:0000313" key="9">
    <source>
        <dbReference type="Proteomes" id="UP000323632"/>
    </source>
</evidence>
<keyword evidence="4 6" id="KW-1133">Transmembrane helix</keyword>
<feature type="domain" description="RDD" evidence="7">
    <location>
        <begin position="19"/>
        <end position="130"/>
    </location>
</feature>
<organism evidence="8 9">
    <name type="scientific">Taibaiella lutea</name>
    <dbReference type="NCBI Taxonomy" id="2608001"/>
    <lineage>
        <taxon>Bacteria</taxon>
        <taxon>Pseudomonadati</taxon>
        <taxon>Bacteroidota</taxon>
        <taxon>Chitinophagia</taxon>
        <taxon>Chitinophagales</taxon>
        <taxon>Chitinophagaceae</taxon>
        <taxon>Taibaiella</taxon>
    </lineage>
</organism>
<evidence type="ECO:0000256" key="3">
    <source>
        <dbReference type="ARBA" id="ARBA00022692"/>
    </source>
</evidence>
<keyword evidence="5 6" id="KW-0472">Membrane</keyword>
<dbReference type="AlphaFoldDB" id="A0A5M6CNP9"/>
<dbReference type="GO" id="GO:0005886">
    <property type="term" value="C:plasma membrane"/>
    <property type="evidence" value="ECO:0007669"/>
    <property type="project" value="UniProtKB-SubCell"/>
</dbReference>
<dbReference type="Proteomes" id="UP000323632">
    <property type="component" value="Unassembled WGS sequence"/>
</dbReference>
<dbReference type="Pfam" id="PF06271">
    <property type="entry name" value="RDD"/>
    <property type="match status" value="1"/>
</dbReference>
<protein>
    <submittedName>
        <fullName evidence="8">RDD family protein</fullName>
    </submittedName>
</protein>
<comment type="caution">
    <text evidence="8">The sequence shown here is derived from an EMBL/GenBank/DDBJ whole genome shotgun (WGS) entry which is preliminary data.</text>
</comment>
<evidence type="ECO:0000256" key="1">
    <source>
        <dbReference type="ARBA" id="ARBA00004651"/>
    </source>
</evidence>
<dbReference type="RefSeq" id="WP_150031425.1">
    <property type="nucleotide sequence ID" value="NZ_VWSH01000001.1"/>
</dbReference>
<evidence type="ECO:0000256" key="4">
    <source>
        <dbReference type="ARBA" id="ARBA00022989"/>
    </source>
</evidence>
<dbReference type="EMBL" id="VWSH01000001">
    <property type="protein sequence ID" value="KAA5536848.1"/>
    <property type="molecule type" value="Genomic_DNA"/>
</dbReference>
<evidence type="ECO:0000256" key="2">
    <source>
        <dbReference type="ARBA" id="ARBA00022475"/>
    </source>
</evidence>
<feature type="transmembrane region" description="Helical" evidence="6">
    <location>
        <begin position="69"/>
        <end position="88"/>
    </location>
</feature>
<name>A0A5M6CNP9_9BACT</name>
<evidence type="ECO:0000259" key="7">
    <source>
        <dbReference type="Pfam" id="PF06271"/>
    </source>
</evidence>
<gene>
    <name evidence="8" type="ORF">F0919_04025</name>
</gene>
<dbReference type="InterPro" id="IPR051791">
    <property type="entry name" value="Pra-immunoreactive"/>
</dbReference>
<reference evidence="8 9" key="1">
    <citation type="submission" date="2019-09" db="EMBL/GenBank/DDBJ databases">
        <title>Genome sequence and assembly of Taibaiella sp.</title>
        <authorList>
            <person name="Chhetri G."/>
        </authorList>
    </citation>
    <scope>NUCLEOTIDE SEQUENCE [LARGE SCALE GENOMIC DNA]</scope>
    <source>
        <strain evidence="8 9">KVB11</strain>
    </source>
</reference>
<keyword evidence="9" id="KW-1185">Reference proteome</keyword>
<evidence type="ECO:0000313" key="8">
    <source>
        <dbReference type="EMBL" id="KAA5536848.1"/>
    </source>
</evidence>
<dbReference type="InterPro" id="IPR010432">
    <property type="entry name" value="RDD"/>
</dbReference>
<accession>A0A5M6CNP9</accession>